<dbReference type="InterPro" id="IPR032675">
    <property type="entry name" value="LRR_dom_sf"/>
</dbReference>
<evidence type="ECO:0000313" key="4">
    <source>
        <dbReference type="EMBL" id="EHL10392.1"/>
    </source>
</evidence>
<dbReference type="EMBL" id="AFZC02000001">
    <property type="protein sequence ID" value="EHL10392.1"/>
    <property type="molecule type" value="Genomic_DNA"/>
</dbReference>
<accession>G9WPV9</accession>
<dbReference type="Pfam" id="PF13306">
    <property type="entry name" value="LRR_5"/>
    <property type="match status" value="2"/>
</dbReference>
<dbReference type="InterPro" id="IPR026906">
    <property type="entry name" value="LRR_5"/>
</dbReference>
<dbReference type="Proteomes" id="UP000018461">
    <property type="component" value="Unassembled WGS sequence"/>
</dbReference>
<dbReference type="Gene3D" id="2.10.270.10">
    <property type="entry name" value="Cholin Binding"/>
    <property type="match status" value="2"/>
</dbReference>
<evidence type="ECO:0000256" key="1">
    <source>
        <dbReference type="ARBA" id="ARBA00022737"/>
    </source>
</evidence>
<dbReference type="AlphaFoldDB" id="G9WPV9"/>
<evidence type="ECO:0000256" key="3">
    <source>
        <dbReference type="SAM" id="SignalP"/>
    </source>
</evidence>
<dbReference type="InterPro" id="IPR018337">
    <property type="entry name" value="Cell_wall/Cho-bd_repeat"/>
</dbReference>
<protein>
    <recommendedName>
        <fullName evidence="6">Cadherin-like beta sandwich domain-containing protein</fullName>
    </recommendedName>
</protein>
<name>G9WPV9_9FIRM</name>
<sequence length="982" mass="110367">MFRKTCALALSTLMLLSVFSTGNLTRAMGKSREEENTIVASEEEEQDVPFYGKKTVDGILVSVKADAGVFPKKAKLKVKKLSQKVDKKKVEEKVEEKLKEEDAELLESFIFDISVLDAEGEELQPDNEKGDVKVSFERLNILAKGKELAVFHLDEPDAEPEKLSDVKVKEKEKKLEVKTDHFSLFVLSVIDRSEDDMETGSLGMEEGEDKNLNEFLSEGNRFVEGIEVSSDHEDIVRVHIDPDTKDVRIKALKEGKATLTIKNKVIVSGSEVEQVKQYTVIVQSPFSGGRLGQNMKYSLSGEGKNMTLTISGYGYGDDRERAPWFAYRDKIKTVIIAEGVEGLGIRRAPFGYMENLEDVTLPSTLKEISDFAFIQSNKLKNLIIPASVVEIGSQAFYKEGTDATHNTIINRSSIYLEDTGKLHYNHSFTTVKQTAKKKEEQKKRGVQINSIRLYQVPSIQKSFLEVNISGVSSKSIAECYFFRTQDANKAVKESDFSTAYKDSMNLAGWRTGEDNWKASYYTDVSNINWLDNKTYYCYILLVERAGGDPPKKVGIFKQTIKVGTDNRLPDTDGKLNWSVVKSGTASSGQISKYKLTIGGNGAIKDYNAVNGYREWDKLFFALGEEPKSIKLVLQDGISKIGSYAFNGISYGSATKLEGDLKIPDTVKEIGVGAFSNLNIKGKIIFPSHLKKIDAYAFSDVLHDGELILPNGLEEIEEEAFSGNHIGNIRIPASVKKIGLHAFFKEEMGRDGINTIVNHSAVKLSERYANPLFTKFDLDDSEEGSTVWTGKKGGAGGSSYRNYWRDNVPNTVNSSAKKVKWKKDSKGWWIQNEDGSYPKNEWKLINKSWYFFNKEGYMSTGWIFRNNTWYYLEGGENENSGKMSTGWKLLNGTWYYLSKEEGANNGKMLTGWQLINGRWYYLSTEEGINNGKMLTGWRLINGKWYYFSTEAGINNGKMLFNTVVDGYTLKEDGSWDTQKKKAG</sequence>
<feature type="repeat" description="Cell wall-binding" evidence="2">
    <location>
        <begin position="838"/>
        <end position="857"/>
    </location>
</feature>
<gene>
    <name evidence="4" type="ORF">HMPREF9625_01392</name>
</gene>
<feature type="signal peptide" evidence="3">
    <location>
        <begin position="1"/>
        <end position="22"/>
    </location>
</feature>
<evidence type="ECO:0000313" key="5">
    <source>
        <dbReference type="Proteomes" id="UP000018461"/>
    </source>
</evidence>
<feature type="chain" id="PRO_5038980775" description="Cadherin-like beta sandwich domain-containing protein" evidence="3">
    <location>
        <begin position="23"/>
        <end position="982"/>
    </location>
</feature>
<dbReference type="InterPro" id="IPR053139">
    <property type="entry name" value="Surface_bspA-like"/>
</dbReference>
<dbReference type="STRING" id="796943.HMPREF9625_01392"/>
<keyword evidence="3" id="KW-0732">Signal</keyword>
<dbReference type="HOGENOM" id="CLU_303225_0_0_9"/>
<reference evidence="4" key="1">
    <citation type="submission" date="2011-08" db="EMBL/GenBank/DDBJ databases">
        <authorList>
            <consortium name="The Broad Institute Genome Sequencing Platform"/>
            <person name="Earl A."/>
            <person name="Ward D."/>
            <person name="Feldgarden M."/>
            <person name="Gevers D."/>
            <person name="Sizova M."/>
            <person name="Hazen A."/>
            <person name="Epstein S."/>
            <person name="Young S.K."/>
            <person name="Zeng Q."/>
            <person name="Gargeya S."/>
            <person name="Fitzgerald M."/>
            <person name="Haas B."/>
            <person name="Abouelleil A."/>
            <person name="Alvarado L."/>
            <person name="Arachchi H.M."/>
            <person name="Berlin A."/>
            <person name="Brown A."/>
            <person name="Chapman S.B."/>
            <person name="Chen Z."/>
            <person name="Dunbar C."/>
            <person name="Freedman E."/>
            <person name="Gearin G."/>
            <person name="Gellesch M."/>
            <person name="Goldberg J."/>
            <person name="Griggs A."/>
            <person name="Gujja S."/>
            <person name="Heiman D."/>
            <person name="Howarth C."/>
            <person name="Larson L."/>
            <person name="Lui A."/>
            <person name="MacDonald P.J.P."/>
            <person name="Montmayeur A."/>
            <person name="Murphy C."/>
            <person name="Neiman D."/>
            <person name="Pearson M."/>
            <person name="Priest M."/>
            <person name="Roberts A."/>
            <person name="Saif S."/>
            <person name="Shea T."/>
            <person name="Shenoy N."/>
            <person name="Sisk P."/>
            <person name="Stolte C."/>
            <person name="Sykes S."/>
            <person name="Wortman J."/>
            <person name="Nusbaum C."/>
            <person name="Birren B."/>
        </authorList>
    </citation>
    <scope>NUCLEOTIDE SEQUENCE</scope>
    <source>
        <strain evidence="4">ACB1</strain>
    </source>
</reference>
<dbReference type="Pfam" id="PF19127">
    <property type="entry name" value="Choline_bind_3"/>
    <property type="match status" value="2"/>
</dbReference>
<proteinExistence type="predicted"/>
<dbReference type="PATRIC" id="fig|796943.3.peg.1849"/>
<dbReference type="Pfam" id="PF01473">
    <property type="entry name" value="Choline_bind_1"/>
    <property type="match status" value="1"/>
</dbReference>
<reference evidence="4" key="2">
    <citation type="submission" date="2013-03" db="EMBL/GenBank/DDBJ databases">
        <title>The Genome Sequence of Oribacterium sp. ACB1.</title>
        <authorList>
            <consortium name="The Broad Institute Genomics Platform"/>
            <consortium name="The Broad Institute Genome Sequencing Center for Infectious Disease"/>
            <person name="Earl A."/>
            <person name="Ward D."/>
            <person name="Feldgarden M."/>
            <person name="Gevers D."/>
            <person name="Sizova M."/>
            <person name="Hazen A."/>
            <person name="Epstein S."/>
            <person name="Walker B."/>
            <person name="Young S."/>
            <person name="Zeng Q."/>
            <person name="Gargeya S."/>
            <person name="Fitzgerald M."/>
            <person name="Haas B."/>
            <person name="Abouelleil A."/>
            <person name="Allen A.W."/>
            <person name="Alvarado L."/>
            <person name="Arachchi H.M."/>
            <person name="Berlin A.M."/>
            <person name="Chapman S.B."/>
            <person name="Gainer-Dewar J."/>
            <person name="Goldberg J."/>
            <person name="Griggs A."/>
            <person name="Gujja S."/>
            <person name="Hansen M."/>
            <person name="Howarth C."/>
            <person name="Imamovic A."/>
            <person name="Ireland A."/>
            <person name="Larimer J."/>
            <person name="McCowan C."/>
            <person name="Murphy C."/>
            <person name="Pearson M."/>
            <person name="Poon T.W."/>
            <person name="Priest M."/>
            <person name="Roberts A."/>
            <person name="Saif S."/>
            <person name="Shea T."/>
            <person name="Sisk P."/>
            <person name="Sykes S."/>
            <person name="Wortman J."/>
            <person name="Nusbaum C."/>
            <person name="Birren B."/>
        </authorList>
    </citation>
    <scope>NUCLEOTIDE SEQUENCE [LARGE SCALE GENOMIC DNA]</scope>
    <source>
        <strain evidence="4">ACB1</strain>
    </source>
</reference>
<keyword evidence="5" id="KW-1185">Reference proteome</keyword>
<dbReference type="RefSeq" id="WP_009535238.1">
    <property type="nucleotide sequence ID" value="NZ_KE148312.1"/>
</dbReference>
<organism evidence="4 5">
    <name type="scientific">Oribacterium parvum ACB1</name>
    <dbReference type="NCBI Taxonomy" id="796943"/>
    <lineage>
        <taxon>Bacteria</taxon>
        <taxon>Bacillati</taxon>
        <taxon>Bacillota</taxon>
        <taxon>Clostridia</taxon>
        <taxon>Lachnospirales</taxon>
        <taxon>Lachnospiraceae</taxon>
        <taxon>Oribacterium</taxon>
    </lineage>
</organism>
<evidence type="ECO:0008006" key="6">
    <source>
        <dbReference type="Google" id="ProtNLM"/>
    </source>
</evidence>
<comment type="caution">
    <text evidence="4">The sequence shown here is derived from an EMBL/GenBank/DDBJ whole genome shotgun (WGS) entry which is preliminary data.</text>
</comment>
<dbReference type="PANTHER" id="PTHR45661:SF3">
    <property type="entry name" value="IG-LIKE DOMAIN-CONTAINING PROTEIN"/>
    <property type="match status" value="1"/>
</dbReference>
<dbReference type="PROSITE" id="PS51170">
    <property type="entry name" value="CW"/>
    <property type="match status" value="1"/>
</dbReference>
<dbReference type="PANTHER" id="PTHR45661">
    <property type="entry name" value="SURFACE ANTIGEN"/>
    <property type="match status" value="1"/>
</dbReference>
<dbReference type="SUPFAM" id="SSF69360">
    <property type="entry name" value="Cell wall binding repeat"/>
    <property type="match status" value="1"/>
</dbReference>
<keyword evidence="1" id="KW-0677">Repeat</keyword>
<dbReference type="Gene3D" id="3.80.10.10">
    <property type="entry name" value="Ribonuclease Inhibitor"/>
    <property type="match status" value="2"/>
</dbReference>
<evidence type="ECO:0000256" key="2">
    <source>
        <dbReference type="PROSITE-ProRule" id="PRU00591"/>
    </source>
</evidence>